<dbReference type="EMBL" id="JAAGNN010000025">
    <property type="protein sequence ID" value="KAF4072697.1"/>
    <property type="molecule type" value="Genomic_DNA"/>
</dbReference>
<evidence type="ECO:0000256" key="1">
    <source>
        <dbReference type="SAM" id="MobiDB-lite"/>
    </source>
</evidence>
<evidence type="ECO:0000313" key="3">
    <source>
        <dbReference type="Proteomes" id="UP000593565"/>
    </source>
</evidence>
<protein>
    <submittedName>
        <fullName evidence="2">Uncharacterized protein</fullName>
    </submittedName>
</protein>
<keyword evidence="3" id="KW-1185">Reference proteome</keyword>
<name>A0A7J5ZSR5_AMEME</name>
<feature type="region of interest" description="Disordered" evidence="1">
    <location>
        <begin position="72"/>
        <end position="97"/>
    </location>
</feature>
<comment type="caution">
    <text evidence="2">The sequence shown here is derived from an EMBL/GenBank/DDBJ whole genome shotgun (WGS) entry which is preliminary data.</text>
</comment>
<evidence type="ECO:0000313" key="2">
    <source>
        <dbReference type="EMBL" id="KAF4072697.1"/>
    </source>
</evidence>
<organism evidence="2 3">
    <name type="scientific">Ameiurus melas</name>
    <name type="common">Black bullhead</name>
    <name type="synonym">Silurus melas</name>
    <dbReference type="NCBI Taxonomy" id="219545"/>
    <lineage>
        <taxon>Eukaryota</taxon>
        <taxon>Metazoa</taxon>
        <taxon>Chordata</taxon>
        <taxon>Craniata</taxon>
        <taxon>Vertebrata</taxon>
        <taxon>Euteleostomi</taxon>
        <taxon>Actinopterygii</taxon>
        <taxon>Neopterygii</taxon>
        <taxon>Teleostei</taxon>
        <taxon>Ostariophysi</taxon>
        <taxon>Siluriformes</taxon>
        <taxon>Ictaluridae</taxon>
        <taxon>Ameiurus</taxon>
    </lineage>
</organism>
<gene>
    <name evidence="2" type="ORF">AMELA_G00265890</name>
</gene>
<dbReference type="AlphaFoldDB" id="A0A7J5ZSR5"/>
<dbReference type="Proteomes" id="UP000593565">
    <property type="component" value="Unassembled WGS sequence"/>
</dbReference>
<reference evidence="2 3" key="1">
    <citation type="submission" date="2020-02" db="EMBL/GenBank/DDBJ databases">
        <title>A chromosome-scale genome assembly of the black bullhead catfish (Ameiurus melas).</title>
        <authorList>
            <person name="Wen M."/>
            <person name="Zham M."/>
            <person name="Cabau C."/>
            <person name="Klopp C."/>
            <person name="Donnadieu C."/>
            <person name="Roques C."/>
            <person name="Bouchez O."/>
            <person name="Lampietro C."/>
            <person name="Jouanno E."/>
            <person name="Herpin A."/>
            <person name="Louis A."/>
            <person name="Berthelot C."/>
            <person name="Parey E."/>
            <person name="Roest-Crollius H."/>
            <person name="Braasch I."/>
            <person name="Postlethwait J."/>
            <person name="Robinson-Rechavi M."/>
            <person name="Echchiki A."/>
            <person name="Begum T."/>
            <person name="Montfort J."/>
            <person name="Schartl M."/>
            <person name="Bobe J."/>
            <person name="Guiguen Y."/>
        </authorList>
    </citation>
    <scope>NUCLEOTIDE SEQUENCE [LARGE SCALE GENOMIC DNA]</scope>
    <source>
        <strain evidence="2">M_S1</strain>
        <tissue evidence="2">Blood</tissue>
    </source>
</reference>
<accession>A0A7J5ZSR5</accession>
<proteinExistence type="predicted"/>
<sequence length="97" mass="10645">MLEVSDMLAVPVLCQDTESWHKHRGALLDPLLPHTGSCDALCSTQEGGPGAMEGQPGVSTTIFTRRRGGLIEQKDSVKAHQAHKIQSTPQARRKEWE</sequence>